<keyword evidence="2" id="KW-1185">Reference proteome</keyword>
<dbReference type="RefSeq" id="XP_030980846.1">
    <property type="nucleotide sequence ID" value="XM_031127345.1"/>
</dbReference>
<dbReference type="AlphaFoldDB" id="A0A6P8B0U4"/>
<evidence type="ECO:0000313" key="2">
    <source>
        <dbReference type="Proteomes" id="UP000515153"/>
    </source>
</evidence>
<feature type="region of interest" description="Disordered" evidence="1">
    <location>
        <begin position="87"/>
        <end position="109"/>
    </location>
</feature>
<accession>A0A6P8B0U4</accession>
<reference evidence="3" key="1">
    <citation type="journal article" date="2019" name="Mol. Biol. Evol.">
        <title>Blast fungal genomes show frequent chromosomal changes, gene gains and losses, and effector gene turnover.</title>
        <authorList>
            <person name="Gomez Luciano L.B."/>
            <person name="Jason Tsai I."/>
            <person name="Chuma I."/>
            <person name="Tosa Y."/>
            <person name="Chen Y.H."/>
            <person name="Li J.Y."/>
            <person name="Li M.Y."/>
            <person name="Jade Lu M.Y."/>
            <person name="Nakayashiki H."/>
            <person name="Li W.H."/>
        </authorList>
    </citation>
    <scope>NUCLEOTIDE SEQUENCE</scope>
    <source>
        <strain evidence="3">NI907</strain>
    </source>
</reference>
<reference evidence="3" key="2">
    <citation type="submission" date="2019-10" db="EMBL/GenBank/DDBJ databases">
        <authorList>
            <consortium name="NCBI Genome Project"/>
        </authorList>
    </citation>
    <scope>NUCLEOTIDE SEQUENCE</scope>
    <source>
        <strain evidence="3">NI907</strain>
    </source>
</reference>
<name>A0A6P8B0U4_PYRGI</name>
<proteinExistence type="predicted"/>
<dbReference type="GeneID" id="41962254"/>
<gene>
    <name evidence="3" type="ORF">PgNI_07331</name>
</gene>
<protein>
    <submittedName>
        <fullName evidence="3">Uncharacterized protein</fullName>
    </submittedName>
</protein>
<evidence type="ECO:0000256" key="1">
    <source>
        <dbReference type="SAM" id="MobiDB-lite"/>
    </source>
</evidence>
<reference evidence="3" key="3">
    <citation type="submission" date="2025-08" db="UniProtKB">
        <authorList>
            <consortium name="RefSeq"/>
        </authorList>
    </citation>
    <scope>IDENTIFICATION</scope>
    <source>
        <strain evidence="3">NI907</strain>
    </source>
</reference>
<evidence type="ECO:0000313" key="3">
    <source>
        <dbReference type="RefSeq" id="XP_030980846.1"/>
    </source>
</evidence>
<sequence>MWEREDEQRPLFNLFLFCFHRSFLRGSPQRHNCASFFFFVSTPARRRFFEVVYQWLDYPVVYVYTPGSENSLACIVTEMRLHSSGALAVKVPPPPPPPSRKARGRKIKA</sequence>
<organism evidence="2 3">
    <name type="scientific">Pyricularia grisea</name>
    <name type="common">Crabgrass-specific blast fungus</name>
    <name type="synonym">Magnaporthe grisea</name>
    <dbReference type="NCBI Taxonomy" id="148305"/>
    <lineage>
        <taxon>Eukaryota</taxon>
        <taxon>Fungi</taxon>
        <taxon>Dikarya</taxon>
        <taxon>Ascomycota</taxon>
        <taxon>Pezizomycotina</taxon>
        <taxon>Sordariomycetes</taxon>
        <taxon>Sordariomycetidae</taxon>
        <taxon>Magnaporthales</taxon>
        <taxon>Pyriculariaceae</taxon>
        <taxon>Pyricularia</taxon>
    </lineage>
</organism>
<dbReference type="KEGG" id="pgri:PgNI_07331"/>
<feature type="compositionally biased region" description="Basic residues" evidence="1">
    <location>
        <begin position="100"/>
        <end position="109"/>
    </location>
</feature>
<dbReference type="Proteomes" id="UP000515153">
    <property type="component" value="Unplaced"/>
</dbReference>